<proteinExistence type="predicted"/>
<dbReference type="Pfam" id="PF12973">
    <property type="entry name" value="Cupin_7"/>
    <property type="match status" value="1"/>
</dbReference>
<dbReference type="NCBIfam" id="TIGR02451">
    <property type="entry name" value="anti_sig_ChrR"/>
    <property type="match status" value="1"/>
</dbReference>
<dbReference type="InterPro" id="IPR014710">
    <property type="entry name" value="RmlC-like_jellyroll"/>
</dbReference>
<dbReference type="InterPro" id="IPR012807">
    <property type="entry name" value="Anti-sigma_ChrR"/>
</dbReference>
<evidence type="ECO:0000259" key="2">
    <source>
        <dbReference type="Pfam" id="PF13490"/>
    </source>
</evidence>
<accession>A0A240EP92</accession>
<name>A0A240EP92_9VIBR</name>
<protein>
    <submittedName>
        <fullName evidence="3">Anti-sigma-E factor ChrR</fullName>
    </submittedName>
</protein>
<dbReference type="InterPro" id="IPR041916">
    <property type="entry name" value="Anti_sigma_zinc_sf"/>
</dbReference>
<keyword evidence="4" id="KW-1185">Reference proteome</keyword>
<feature type="domain" description="Putative zinc-finger" evidence="2">
    <location>
        <begin position="8"/>
        <end position="37"/>
    </location>
</feature>
<dbReference type="Gene3D" id="2.60.120.10">
    <property type="entry name" value="Jelly Rolls"/>
    <property type="match status" value="1"/>
</dbReference>
<dbReference type="InterPro" id="IPR027383">
    <property type="entry name" value="Znf_put"/>
</dbReference>
<sequence>MSHHPDTELLRLYASGAIDTAHGAAIASHLDSCPHCRNKVTLFESEAAEEMIAVSNAEQKSSEELEQVFAHMLDDITTLDADYSKPKVRKPGKVRVDGKEFIVPPTIAPLVDRMGEWRSYGGKVFTSTIDIDEECRVSLLYINKGVQVPQHTHKGYESTLVLHGSFQDENGEYHAGDFIREDGETKHAPQTTEQQDCLCLSILTQPMIFTQGVARVFNRFGKGMYP</sequence>
<evidence type="ECO:0000313" key="4">
    <source>
        <dbReference type="Proteomes" id="UP000219336"/>
    </source>
</evidence>
<organism evidence="3 4">
    <name type="scientific">Vibrio thalassae</name>
    <dbReference type="NCBI Taxonomy" id="1243014"/>
    <lineage>
        <taxon>Bacteria</taxon>
        <taxon>Pseudomonadati</taxon>
        <taxon>Pseudomonadota</taxon>
        <taxon>Gammaproteobacteria</taxon>
        <taxon>Vibrionales</taxon>
        <taxon>Vibrionaceae</taxon>
        <taxon>Vibrio</taxon>
    </lineage>
</organism>
<evidence type="ECO:0000259" key="1">
    <source>
        <dbReference type="Pfam" id="PF12973"/>
    </source>
</evidence>
<dbReference type="InterPro" id="IPR025979">
    <property type="entry name" value="ChrR-like_cupin_dom"/>
</dbReference>
<dbReference type="SUPFAM" id="SSF51182">
    <property type="entry name" value="RmlC-like cupins"/>
    <property type="match status" value="1"/>
</dbReference>
<dbReference type="Pfam" id="PF13490">
    <property type="entry name" value="zf-HC2"/>
    <property type="match status" value="1"/>
</dbReference>
<evidence type="ECO:0000313" key="3">
    <source>
        <dbReference type="EMBL" id="SNX50478.1"/>
    </source>
</evidence>
<gene>
    <name evidence="3" type="primary">chrR</name>
    <name evidence="3" type="ORF">VTH8203_04138</name>
</gene>
<dbReference type="OrthoDB" id="2988517at2"/>
<dbReference type="RefSeq" id="WP_096995407.1">
    <property type="nucleotide sequence ID" value="NZ_JBHSII010000001.1"/>
</dbReference>
<dbReference type="AlphaFoldDB" id="A0A240EP92"/>
<dbReference type="Proteomes" id="UP000219336">
    <property type="component" value="Unassembled WGS sequence"/>
</dbReference>
<dbReference type="InterPro" id="IPR011051">
    <property type="entry name" value="RmlC_Cupin_sf"/>
</dbReference>
<reference evidence="4" key="1">
    <citation type="submission" date="2016-06" db="EMBL/GenBank/DDBJ databases">
        <authorList>
            <person name="Rodrigo-Torres L."/>
            <person name="Arahal R.D."/>
            <person name="Lucena T."/>
        </authorList>
    </citation>
    <scope>NUCLEOTIDE SEQUENCE [LARGE SCALE GENOMIC DNA]</scope>
    <source>
        <strain evidence="4">CECT8203</strain>
    </source>
</reference>
<dbReference type="Gene3D" id="1.10.10.1320">
    <property type="entry name" value="Anti-sigma factor, zinc-finger domain"/>
    <property type="match status" value="1"/>
</dbReference>
<dbReference type="CDD" id="cd20301">
    <property type="entry name" value="cupin_ChrR"/>
    <property type="match status" value="1"/>
</dbReference>
<dbReference type="EMBL" id="OANU01000123">
    <property type="protein sequence ID" value="SNX50478.1"/>
    <property type="molecule type" value="Genomic_DNA"/>
</dbReference>
<feature type="domain" description="ChrR-like cupin" evidence="1">
    <location>
        <begin position="137"/>
        <end position="201"/>
    </location>
</feature>